<organism evidence="2">
    <name type="scientific">Rhizochromulina marina</name>
    <dbReference type="NCBI Taxonomy" id="1034831"/>
    <lineage>
        <taxon>Eukaryota</taxon>
        <taxon>Sar</taxon>
        <taxon>Stramenopiles</taxon>
        <taxon>Ochrophyta</taxon>
        <taxon>Dictyochophyceae</taxon>
        <taxon>Rhizochromulinales</taxon>
        <taxon>Rhizochromulina</taxon>
    </lineage>
</organism>
<dbReference type="GO" id="GO:0031146">
    <property type="term" value="P:SCF-dependent proteasomal ubiquitin-dependent protein catabolic process"/>
    <property type="evidence" value="ECO:0007669"/>
    <property type="project" value="TreeGrafter"/>
</dbReference>
<dbReference type="Gene3D" id="3.80.10.10">
    <property type="entry name" value="Ribonuclease Inhibitor"/>
    <property type="match status" value="1"/>
</dbReference>
<sequence length="417" mass="46570">MAEAGEHGREEYTERMVKLSRRMAYLLRHHQGKTPRDRRCPCCFRGGWMPLEELLFSTTYFSDLRKTSTDDEVRDEVFNMVKLSSGDRKKLRFTVSTVDGVQYVRANYAHSFDVDSEELPLLSVPGDPLERAPPPLRELCLRAVVRNIRRFENIGDLGDDFLLGRIWKRALGTGNLNNGVIKSFATASTESLDLGPVAEIVTNGTLRHILRNCVELRSLSLHKVLAVGEQFLRQLPKKLPSLQHLDLSNCPDMKPSWLLHLGKCPYLQSLDVTHCRGIDSEAALEPFREQLISQSSNSGQLHPRHVSVRYSHQRAASMDNAVGEEENAGEGTYGEKEEAGANVTSRPSVRGSVDRGGVYDRAEVAEVGVGGAAVGAVNDEFELPHHRRKRGALVVFSVHTHTHTEEGAICSVTHHRH</sequence>
<feature type="region of interest" description="Disordered" evidence="1">
    <location>
        <begin position="318"/>
        <end position="354"/>
    </location>
</feature>
<name>A0A7S2W450_9STRA</name>
<dbReference type="AlphaFoldDB" id="A0A7S2W450"/>
<evidence type="ECO:0000313" key="2">
    <source>
        <dbReference type="EMBL" id="CAD9665924.1"/>
    </source>
</evidence>
<dbReference type="GO" id="GO:0019005">
    <property type="term" value="C:SCF ubiquitin ligase complex"/>
    <property type="evidence" value="ECO:0007669"/>
    <property type="project" value="TreeGrafter"/>
</dbReference>
<dbReference type="EMBL" id="HBHJ01004122">
    <property type="protein sequence ID" value="CAD9665924.1"/>
    <property type="molecule type" value="Transcribed_RNA"/>
</dbReference>
<dbReference type="PANTHER" id="PTHR13318:SF190">
    <property type="entry name" value="PARTNER OF PAIRED, ISOFORM B"/>
    <property type="match status" value="1"/>
</dbReference>
<dbReference type="InterPro" id="IPR032675">
    <property type="entry name" value="LRR_dom_sf"/>
</dbReference>
<proteinExistence type="predicted"/>
<evidence type="ECO:0000256" key="1">
    <source>
        <dbReference type="SAM" id="MobiDB-lite"/>
    </source>
</evidence>
<accession>A0A7S2W450</accession>
<gene>
    <name evidence="2" type="ORF">RMAR1173_LOCUS2664</name>
</gene>
<protein>
    <submittedName>
        <fullName evidence="2">Uncharacterized protein</fullName>
    </submittedName>
</protein>
<reference evidence="2" key="1">
    <citation type="submission" date="2021-01" db="EMBL/GenBank/DDBJ databases">
        <authorList>
            <person name="Corre E."/>
            <person name="Pelletier E."/>
            <person name="Niang G."/>
            <person name="Scheremetjew M."/>
            <person name="Finn R."/>
            <person name="Kale V."/>
            <person name="Holt S."/>
            <person name="Cochrane G."/>
            <person name="Meng A."/>
            <person name="Brown T."/>
            <person name="Cohen L."/>
        </authorList>
    </citation>
    <scope>NUCLEOTIDE SEQUENCE</scope>
    <source>
        <strain evidence="2">CCMP1243</strain>
    </source>
</reference>
<dbReference type="SUPFAM" id="SSF52047">
    <property type="entry name" value="RNI-like"/>
    <property type="match status" value="1"/>
</dbReference>
<dbReference type="PANTHER" id="PTHR13318">
    <property type="entry name" value="PARTNER OF PAIRED, ISOFORM B-RELATED"/>
    <property type="match status" value="1"/>
</dbReference>